<dbReference type="GeneID" id="106051908"/>
<dbReference type="Proteomes" id="UP001165740">
    <property type="component" value="Chromosome 1"/>
</dbReference>
<dbReference type="Gene3D" id="1.20.1070.10">
    <property type="entry name" value="Rhodopsin 7-helix transmembrane proteins"/>
    <property type="match status" value="1"/>
</dbReference>
<dbReference type="OMA" id="MIAYVAK"/>
<accession>A0A9W3AQS5</accession>
<dbReference type="InterPro" id="IPR017452">
    <property type="entry name" value="GPCR_Rhodpsn_7TM"/>
</dbReference>
<dbReference type="GO" id="GO:0005886">
    <property type="term" value="C:plasma membrane"/>
    <property type="evidence" value="ECO:0007669"/>
    <property type="project" value="TreeGrafter"/>
</dbReference>
<evidence type="ECO:0000256" key="3">
    <source>
        <dbReference type="ARBA" id="ARBA00022989"/>
    </source>
</evidence>
<evidence type="ECO:0000256" key="5">
    <source>
        <dbReference type="SAM" id="Phobius"/>
    </source>
</evidence>
<evidence type="ECO:0000313" key="8">
    <source>
        <dbReference type="RefSeq" id="XP_055889565.1"/>
    </source>
</evidence>
<sequence length="475" mass="53083">MTLVPVTTESYPETNQHNCEHVQFIPGVVSNATSRGLLEFAISLGSIHGYVAVAVCLFGVLANSANIIVLTRKHMASSTNILLLWLAVADLLTMLEYLPFVIHFYIMAPGDPLRPPFSSQEFYWTCFLLFHASFSIVCHSVAIWLTIALAIFRYIYICKPTTGVFYCSQRRARGVVIIIIVLTIIICIPNCVINTYAVGYDVVQEVNSTSWSFTDTSTVVPSKISNSDNVYYYPTLRQSSKADEVLIQINNWIHAILIKLIPCFLLTVLTLLLIHAVHKAYRKRLKLKSQGRKAELDKTGEHNRLTAMLLAIVVLFTLTELPQGILTLINIFVDCFYHVVYSKLGDLLDLMALINNAVNFVLYCTMSTQFRATFAAIFCPRPTAQSKWMKLRLVKSRNLESSYAEATEFSKTTRVDNFGCMSRSGDLTDTEALSKAVSSTDEQLDSNDQPETVVMLADECNGIAGSHTSNNLSYL</sequence>
<keyword evidence="7" id="KW-1185">Reference proteome</keyword>
<dbReference type="OrthoDB" id="5864054at2759"/>
<dbReference type="InterPro" id="IPR019427">
    <property type="entry name" value="7TM_GPCR_serpentine_rcpt_Srw"/>
</dbReference>
<evidence type="ECO:0000313" key="7">
    <source>
        <dbReference type="Proteomes" id="UP001165740"/>
    </source>
</evidence>
<dbReference type="Pfam" id="PF10324">
    <property type="entry name" value="7TM_GPCR_Srw"/>
    <property type="match status" value="1"/>
</dbReference>
<proteinExistence type="predicted"/>
<dbReference type="PRINTS" id="PR00237">
    <property type="entry name" value="GPCRRHODOPSN"/>
</dbReference>
<evidence type="ECO:0000256" key="4">
    <source>
        <dbReference type="ARBA" id="ARBA00023136"/>
    </source>
</evidence>
<gene>
    <name evidence="8 9" type="primary">LOC106051908</name>
</gene>
<dbReference type="PANTHER" id="PTHR46273:SF4">
    <property type="entry name" value="AT19640P"/>
    <property type="match status" value="1"/>
</dbReference>
<feature type="transmembrane region" description="Helical" evidence="5">
    <location>
        <begin position="47"/>
        <end position="70"/>
    </location>
</feature>
<evidence type="ECO:0000313" key="9">
    <source>
        <dbReference type="RefSeq" id="XP_055889571.1"/>
    </source>
</evidence>
<dbReference type="RefSeq" id="XP_055889565.1">
    <property type="nucleotide sequence ID" value="XM_056033590.1"/>
</dbReference>
<evidence type="ECO:0000256" key="2">
    <source>
        <dbReference type="ARBA" id="ARBA00022692"/>
    </source>
</evidence>
<feature type="transmembrane region" description="Helical" evidence="5">
    <location>
        <begin position="122"/>
        <end position="155"/>
    </location>
</feature>
<keyword evidence="4 5" id="KW-0472">Membrane</keyword>
<dbReference type="SUPFAM" id="SSF81321">
    <property type="entry name" value="Family A G protein-coupled receptor-like"/>
    <property type="match status" value="1"/>
</dbReference>
<feature type="transmembrane region" description="Helical" evidence="5">
    <location>
        <begin position="252"/>
        <end position="277"/>
    </location>
</feature>
<dbReference type="AlphaFoldDB" id="A0A9W3AQS5"/>
<name>A0A9W3AQS5_BIOGL</name>
<reference evidence="8 9" key="1">
    <citation type="submission" date="2025-04" db="UniProtKB">
        <authorList>
            <consortium name="RefSeq"/>
        </authorList>
    </citation>
    <scope>IDENTIFICATION</scope>
</reference>
<dbReference type="PANTHER" id="PTHR46273">
    <property type="entry name" value="MYOSUPPRESSIN RECEPTOR 1, ISOFORM B-RELATED"/>
    <property type="match status" value="1"/>
</dbReference>
<keyword evidence="3 5" id="KW-1133">Transmembrane helix</keyword>
<feature type="transmembrane region" description="Helical" evidence="5">
    <location>
        <begin position="307"/>
        <end position="340"/>
    </location>
</feature>
<dbReference type="GO" id="GO:0008528">
    <property type="term" value="F:G protein-coupled peptide receptor activity"/>
    <property type="evidence" value="ECO:0007669"/>
    <property type="project" value="InterPro"/>
</dbReference>
<comment type="subcellular location">
    <subcellularLocation>
        <location evidence="1">Membrane</location>
    </subcellularLocation>
</comment>
<feature type="transmembrane region" description="Helical" evidence="5">
    <location>
        <begin position="175"/>
        <end position="197"/>
    </location>
</feature>
<feature type="transmembrane region" description="Helical" evidence="5">
    <location>
        <begin position="82"/>
        <end position="102"/>
    </location>
</feature>
<evidence type="ECO:0000259" key="6">
    <source>
        <dbReference type="PROSITE" id="PS50262"/>
    </source>
</evidence>
<organism evidence="7 9">
    <name type="scientific">Biomphalaria glabrata</name>
    <name type="common">Bloodfluke planorb</name>
    <name type="synonym">Freshwater snail</name>
    <dbReference type="NCBI Taxonomy" id="6526"/>
    <lineage>
        <taxon>Eukaryota</taxon>
        <taxon>Metazoa</taxon>
        <taxon>Spiralia</taxon>
        <taxon>Lophotrochozoa</taxon>
        <taxon>Mollusca</taxon>
        <taxon>Gastropoda</taxon>
        <taxon>Heterobranchia</taxon>
        <taxon>Euthyneura</taxon>
        <taxon>Panpulmonata</taxon>
        <taxon>Hygrophila</taxon>
        <taxon>Lymnaeoidea</taxon>
        <taxon>Planorbidae</taxon>
        <taxon>Biomphalaria</taxon>
    </lineage>
</organism>
<feature type="domain" description="G-protein coupled receptors family 1 profile" evidence="6">
    <location>
        <begin position="62"/>
        <end position="363"/>
    </location>
</feature>
<evidence type="ECO:0000256" key="1">
    <source>
        <dbReference type="ARBA" id="ARBA00004370"/>
    </source>
</evidence>
<protein>
    <submittedName>
        <fullName evidence="8 9">G-protein coupled receptor dmsr-1-like</fullName>
    </submittedName>
</protein>
<dbReference type="PROSITE" id="PS50262">
    <property type="entry name" value="G_PROTEIN_RECEP_F1_2"/>
    <property type="match status" value="1"/>
</dbReference>
<dbReference type="InterPro" id="IPR000276">
    <property type="entry name" value="GPCR_Rhodpsn"/>
</dbReference>
<dbReference type="InterPro" id="IPR053219">
    <property type="entry name" value="GPCR_Dmsr-1"/>
</dbReference>
<dbReference type="RefSeq" id="XP_055889571.1">
    <property type="nucleotide sequence ID" value="XM_056033596.1"/>
</dbReference>
<keyword evidence="2 5" id="KW-0812">Transmembrane</keyword>
<dbReference type="CDD" id="cd14978">
    <property type="entry name" value="7tmA_FMRFamide_R-like"/>
    <property type="match status" value="1"/>
</dbReference>